<feature type="transmembrane region" description="Helical" evidence="7">
    <location>
        <begin position="167"/>
        <end position="188"/>
    </location>
</feature>
<dbReference type="InterPro" id="IPR022764">
    <property type="entry name" value="Peptidase_S54_rhomboid_dom"/>
</dbReference>
<evidence type="ECO:0000256" key="7">
    <source>
        <dbReference type="SAM" id="Phobius"/>
    </source>
</evidence>
<dbReference type="eggNOG" id="COG0705">
    <property type="taxonomic scope" value="Bacteria"/>
</dbReference>
<dbReference type="Gene3D" id="1.20.1540.10">
    <property type="entry name" value="Rhomboid-like"/>
    <property type="match status" value="1"/>
</dbReference>
<name>B2TG28_PARPJ</name>
<dbReference type="GO" id="GO:0004252">
    <property type="term" value="F:serine-type endopeptidase activity"/>
    <property type="evidence" value="ECO:0007669"/>
    <property type="project" value="InterPro"/>
</dbReference>
<evidence type="ECO:0000256" key="1">
    <source>
        <dbReference type="ARBA" id="ARBA00004141"/>
    </source>
</evidence>
<accession>B2TG28</accession>
<dbReference type="SUPFAM" id="SSF144091">
    <property type="entry name" value="Rhomboid-like"/>
    <property type="match status" value="1"/>
</dbReference>
<evidence type="ECO:0000256" key="3">
    <source>
        <dbReference type="ARBA" id="ARBA00022692"/>
    </source>
</evidence>
<dbReference type="InterPro" id="IPR050925">
    <property type="entry name" value="Rhomboid_protease_S54"/>
</dbReference>
<sequence>MIAMLVVLNTAAFLIEQLDPDRLIGLFALWPATSSSGVPAFHIWQLLTYSFLHANFMHLAVNMFGLYMFGRDVESTIGRAHLVLLYFTSVLSGALLQLAVGLADVTVRAPAIGASAGVFGLLVGYALLFPRRRVILLFPPVPMPAWLFATCYGVLELVLGVAGAQSGIAHFAHVGGMLGAAVLLLHWMRAPSRERRLE</sequence>
<evidence type="ECO:0000256" key="5">
    <source>
        <dbReference type="ARBA" id="ARBA00022989"/>
    </source>
</evidence>
<feature type="domain" description="Peptidase S54 rhomboid" evidence="8">
    <location>
        <begin position="42"/>
        <end position="184"/>
    </location>
</feature>
<proteinExistence type="inferred from homology"/>
<evidence type="ECO:0000259" key="8">
    <source>
        <dbReference type="Pfam" id="PF01694"/>
    </source>
</evidence>
<organism evidence="9 10">
    <name type="scientific">Paraburkholderia phytofirmans (strain DSM 17436 / LMG 22146 / PsJN)</name>
    <name type="common">Burkholderia phytofirmans</name>
    <dbReference type="NCBI Taxonomy" id="398527"/>
    <lineage>
        <taxon>Bacteria</taxon>
        <taxon>Pseudomonadati</taxon>
        <taxon>Pseudomonadota</taxon>
        <taxon>Betaproteobacteria</taxon>
        <taxon>Burkholderiales</taxon>
        <taxon>Burkholderiaceae</taxon>
        <taxon>Paraburkholderia</taxon>
    </lineage>
</organism>
<evidence type="ECO:0000256" key="2">
    <source>
        <dbReference type="ARBA" id="ARBA00009045"/>
    </source>
</evidence>
<dbReference type="PANTHER" id="PTHR43731">
    <property type="entry name" value="RHOMBOID PROTEASE"/>
    <property type="match status" value="1"/>
</dbReference>
<dbReference type="EMBL" id="CP001053">
    <property type="protein sequence ID" value="ACD19902.1"/>
    <property type="molecule type" value="Genomic_DNA"/>
</dbReference>
<feature type="transmembrane region" description="Helical" evidence="7">
    <location>
        <begin position="135"/>
        <end position="155"/>
    </location>
</feature>
<evidence type="ECO:0000313" key="10">
    <source>
        <dbReference type="Proteomes" id="UP000001739"/>
    </source>
</evidence>
<keyword evidence="3 7" id="KW-0812">Transmembrane</keyword>
<comment type="subcellular location">
    <subcellularLocation>
        <location evidence="1">Membrane</location>
        <topology evidence="1">Multi-pass membrane protein</topology>
    </subcellularLocation>
</comment>
<evidence type="ECO:0000256" key="4">
    <source>
        <dbReference type="ARBA" id="ARBA00022801"/>
    </source>
</evidence>
<keyword evidence="6 7" id="KW-0472">Membrane</keyword>
<keyword evidence="5 7" id="KW-1133">Transmembrane helix</keyword>
<protein>
    <submittedName>
        <fullName evidence="9">Rhomboid family protein</fullName>
    </submittedName>
</protein>
<dbReference type="HOGENOM" id="CLU_055068_4_1_4"/>
<dbReference type="KEGG" id="bpy:Bphyt_5548"/>
<dbReference type="GO" id="GO:0016020">
    <property type="term" value="C:membrane"/>
    <property type="evidence" value="ECO:0007669"/>
    <property type="project" value="UniProtKB-SubCell"/>
</dbReference>
<feature type="transmembrane region" description="Helical" evidence="7">
    <location>
        <begin position="109"/>
        <end position="128"/>
    </location>
</feature>
<comment type="similarity">
    <text evidence="2">Belongs to the peptidase S54 family.</text>
</comment>
<dbReference type="AlphaFoldDB" id="B2TG28"/>
<feature type="transmembrane region" description="Helical" evidence="7">
    <location>
        <begin position="82"/>
        <end position="103"/>
    </location>
</feature>
<dbReference type="Pfam" id="PF01694">
    <property type="entry name" value="Rhomboid"/>
    <property type="match status" value="1"/>
</dbReference>
<dbReference type="InterPro" id="IPR035952">
    <property type="entry name" value="Rhomboid-like_sf"/>
</dbReference>
<evidence type="ECO:0000256" key="6">
    <source>
        <dbReference type="ARBA" id="ARBA00023136"/>
    </source>
</evidence>
<dbReference type="RefSeq" id="WP_012427410.1">
    <property type="nucleotide sequence ID" value="NC_010676.1"/>
</dbReference>
<evidence type="ECO:0000313" key="9">
    <source>
        <dbReference type="EMBL" id="ACD19902.1"/>
    </source>
</evidence>
<dbReference type="STRING" id="398527.Bphyt_5548"/>
<gene>
    <name evidence="9" type="ordered locus">Bphyt_5548</name>
</gene>
<reference evidence="9 10" key="1">
    <citation type="journal article" date="2011" name="J. Bacteriol.">
        <title>Complete genome sequence of the plant growth-promoting endophyte Burkholderia phytofirmans strain PsJN.</title>
        <authorList>
            <person name="Weilharter A."/>
            <person name="Mitter B."/>
            <person name="Shin M.V."/>
            <person name="Chain P.S."/>
            <person name="Nowak J."/>
            <person name="Sessitsch A."/>
        </authorList>
    </citation>
    <scope>NUCLEOTIDE SEQUENCE [LARGE SCALE GENOMIC DNA]</scope>
    <source>
        <strain evidence="10">DSM 17436 / LMG 22146 / PsJN</strain>
    </source>
</reference>
<dbReference type="OrthoDB" id="9778341at2"/>
<dbReference type="PANTHER" id="PTHR43731:SF14">
    <property type="entry name" value="PRESENILIN-ASSOCIATED RHOMBOID-LIKE PROTEIN, MITOCHONDRIAL"/>
    <property type="match status" value="1"/>
</dbReference>
<dbReference type="MEROPS" id="S54.025"/>
<feature type="transmembrane region" description="Helical" evidence="7">
    <location>
        <begin position="44"/>
        <end position="70"/>
    </location>
</feature>
<keyword evidence="4" id="KW-0378">Hydrolase</keyword>
<dbReference type="Proteomes" id="UP000001739">
    <property type="component" value="Chromosome 2"/>
</dbReference>